<dbReference type="PANTHER" id="PTHR31635:SF196">
    <property type="entry name" value="REVERSE TRANSCRIPTASE DOMAIN-CONTAINING PROTEIN-RELATED"/>
    <property type="match status" value="1"/>
</dbReference>
<dbReference type="AlphaFoldDB" id="A0AAV7VRV8"/>
<evidence type="ECO:0000313" key="1">
    <source>
        <dbReference type="EMBL" id="KAJ1203063.1"/>
    </source>
</evidence>
<dbReference type="Proteomes" id="UP001066276">
    <property type="component" value="Chromosome 2_1"/>
</dbReference>
<evidence type="ECO:0000313" key="2">
    <source>
        <dbReference type="Proteomes" id="UP001066276"/>
    </source>
</evidence>
<dbReference type="EMBL" id="JANPWB010000003">
    <property type="protein sequence ID" value="KAJ1203063.1"/>
    <property type="molecule type" value="Genomic_DNA"/>
</dbReference>
<dbReference type="PANTHER" id="PTHR31635">
    <property type="entry name" value="REVERSE TRANSCRIPTASE DOMAIN-CONTAINING PROTEIN-RELATED"/>
    <property type="match status" value="1"/>
</dbReference>
<name>A0AAV7VRV8_PLEWA</name>
<sequence length="200" mass="22583">MGKYATAQVYGDGERPGSTMACRAHLSRERDTIIAVQDENGCLINDLAKIVNLFRDYYAALYTTRNTLDIDAISDYLTHITMPWLTNADREYLIVPLQPAEIHRALKNMAVGKAPGPDALTASFYKTYQGLLIPHLMALYEEMASAKELPPSIIEAFIFMLLKPGKSSLQCSSYRPLSLINVDTNIYVKILADWQHYYLR</sequence>
<comment type="caution">
    <text evidence="1">The sequence shown here is derived from an EMBL/GenBank/DDBJ whole genome shotgun (WGS) entry which is preliminary data.</text>
</comment>
<reference evidence="1" key="1">
    <citation type="journal article" date="2022" name="bioRxiv">
        <title>Sequencing and chromosome-scale assembly of the giantPleurodeles waltlgenome.</title>
        <authorList>
            <person name="Brown T."/>
            <person name="Elewa A."/>
            <person name="Iarovenko S."/>
            <person name="Subramanian E."/>
            <person name="Araus A.J."/>
            <person name="Petzold A."/>
            <person name="Susuki M."/>
            <person name="Suzuki K.-i.T."/>
            <person name="Hayashi T."/>
            <person name="Toyoda A."/>
            <person name="Oliveira C."/>
            <person name="Osipova E."/>
            <person name="Leigh N.D."/>
            <person name="Simon A."/>
            <person name="Yun M.H."/>
        </authorList>
    </citation>
    <scope>NUCLEOTIDE SEQUENCE</scope>
    <source>
        <strain evidence="1">20211129_DDA</strain>
        <tissue evidence="1">Liver</tissue>
    </source>
</reference>
<proteinExistence type="predicted"/>
<accession>A0AAV7VRV8</accession>
<gene>
    <name evidence="1" type="ORF">NDU88_006858</name>
</gene>
<protein>
    <submittedName>
        <fullName evidence="1">Uncharacterized protein</fullName>
    </submittedName>
</protein>
<organism evidence="1 2">
    <name type="scientific">Pleurodeles waltl</name>
    <name type="common">Iberian ribbed newt</name>
    <dbReference type="NCBI Taxonomy" id="8319"/>
    <lineage>
        <taxon>Eukaryota</taxon>
        <taxon>Metazoa</taxon>
        <taxon>Chordata</taxon>
        <taxon>Craniata</taxon>
        <taxon>Vertebrata</taxon>
        <taxon>Euteleostomi</taxon>
        <taxon>Amphibia</taxon>
        <taxon>Batrachia</taxon>
        <taxon>Caudata</taxon>
        <taxon>Salamandroidea</taxon>
        <taxon>Salamandridae</taxon>
        <taxon>Pleurodelinae</taxon>
        <taxon>Pleurodeles</taxon>
    </lineage>
</organism>
<keyword evidence="2" id="KW-1185">Reference proteome</keyword>